<proteinExistence type="inferred from homology"/>
<evidence type="ECO:0000256" key="2">
    <source>
        <dbReference type="ARBA" id="ARBA00023235"/>
    </source>
</evidence>
<dbReference type="NCBIfam" id="TIGR00654">
    <property type="entry name" value="PhzF_family"/>
    <property type="match status" value="1"/>
</dbReference>
<protein>
    <submittedName>
        <fullName evidence="3">PhzF family phenazine biosynthesis protein</fullName>
    </submittedName>
</protein>
<keyword evidence="4" id="KW-1185">Reference proteome</keyword>
<name>A0ABS0HT58_9HYPH</name>
<gene>
    <name evidence="3" type="ORF">I2H36_11505</name>
</gene>
<dbReference type="PANTHER" id="PTHR13774">
    <property type="entry name" value="PHENAZINE BIOSYNTHESIS PROTEIN"/>
    <property type="match status" value="1"/>
</dbReference>
<dbReference type="PIRSF" id="PIRSF016184">
    <property type="entry name" value="PhzC_PhzF"/>
    <property type="match status" value="1"/>
</dbReference>
<comment type="similarity">
    <text evidence="1">Belongs to the PhzF family.</text>
</comment>
<evidence type="ECO:0000256" key="1">
    <source>
        <dbReference type="ARBA" id="ARBA00008270"/>
    </source>
</evidence>
<keyword evidence="2" id="KW-0413">Isomerase</keyword>
<organism evidence="3 4">
    <name type="scientific">Microvirga terrestris</name>
    <dbReference type="NCBI Taxonomy" id="2791024"/>
    <lineage>
        <taxon>Bacteria</taxon>
        <taxon>Pseudomonadati</taxon>
        <taxon>Pseudomonadota</taxon>
        <taxon>Alphaproteobacteria</taxon>
        <taxon>Hyphomicrobiales</taxon>
        <taxon>Methylobacteriaceae</taxon>
        <taxon>Microvirga</taxon>
    </lineage>
</organism>
<dbReference type="EMBL" id="JADQDN010000005">
    <property type="protein sequence ID" value="MBF9196669.1"/>
    <property type="molecule type" value="Genomic_DNA"/>
</dbReference>
<dbReference type="Pfam" id="PF02567">
    <property type="entry name" value="PhzC-PhzF"/>
    <property type="match status" value="1"/>
</dbReference>
<evidence type="ECO:0000313" key="4">
    <source>
        <dbReference type="Proteomes" id="UP000611708"/>
    </source>
</evidence>
<reference evidence="3 4" key="1">
    <citation type="submission" date="2020-11" db="EMBL/GenBank/DDBJ databases">
        <authorList>
            <person name="Kim M.K."/>
        </authorList>
    </citation>
    <scope>NUCLEOTIDE SEQUENCE [LARGE SCALE GENOMIC DNA]</scope>
    <source>
        <strain evidence="3 4">BT290</strain>
    </source>
</reference>
<dbReference type="SUPFAM" id="SSF54506">
    <property type="entry name" value="Diaminopimelate epimerase-like"/>
    <property type="match status" value="1"/>
</dbReference>
<sequence>MLAPIFQVDAFTNRRFSGNPAAVMVFEQFPPEEVLQALAAENNLPETAFLVADNGDYQIRWFTPMVEVPLCGHATLASAAVVMERLEPKREVVVFHSASGPLTVSRSGTGYVMDFPRRTLEPVEIPPELPSALGAMPVEVVWDGSNFLARLATAEIVHNLNPDLAAIETLARSGVIVTAPGDAGFDFVSRYFAPAKGIPEDPVTGGAHCGLTPFWAQRLDKTAFRAFQASRRGGEIVCRLVGDRVELEGACVFYLDGTVEF</sequence>
<dbReference type="Proteomes" id="UP000611708">
    <property type="component" value="Unassembled WGS sequence"/>
</dbReference>
<dbReference type="InterPro" id="IPR003719">
    <property type="entry name" value="Phenazine_PhzF-like"/>
</dbReference>
<accession>A0ABS0HT58</accession>
<comment type="caution">
    <text evidence="3">The sequence shown here is derived from an EMBL/GenBank/DDBJ whole genome shotgun (WGS) entry which is preliminary data.</text>
</comment>
<dbReference type="RefSeq" id="WP_196264047.1">
    <property type="nucleotide sequence ID" value="NZ_JADQDN010000005.1"/>
</dbReference>
<dbReference type="PANTHER" id="PTHR13774:SF17">
    <property type="entry name" value="PHENAZINE BIOSYNTHESIS-LIKE DOMAIN-CONTAINING PROTEIN"/>
    <property type="match status" value="1"/>
</dbReference>
<evidence type="ECO:0000313" key="3">
    <source>
        <dbReference type="EMBL" id="MBF9196669.1"/>
    </source>
</evidence>
<dbReference type="Gene3D" id="3.10.310.10">
    <property type="entry name" value="Diaminopimelate Epimerase, Chain A, domain 1"/>
    <property type="match status" value="2"/>
</dbReference>